<keyword evidence="2" id="KW-1133">Transmembrane helix</keyword>
<organism evidence="3">
    <name type="scientific">Oikopleura dioica</name>
    <name type="common">Tunicate</name>
    <dbReference type="NCBI Taxonomy" id="34765"/>
    <lineage>
        <taxon>Eukaryota</taxon>
        <taxon>Metazoa</taxon>
        <taxon>Chordata</taxon>
        <taxon>Tunicata</taxon>
        <taxon>Appendicularia</taxon>
        <taxon>Copelata</taxon>
        <taxon>Oikopleuridae</taxon>
        <taxon>Oikopleura</taxon>
    </lineage>
</organism>
<evidence type="ECO:0000256" key="2">
    <source>
        <dbReference type="SAM" id="Phobius"/>
    </source>
</evidence>
<evidence type="ECO:0000256" key="1">
    <source>
        <dbReference type="SAM" id="MobiDB-lite"/>
    </source>
</evidence>
<accession>E4YYU3</accession>
<keyword evidence="2" id="KW-0472">Membrane</keyword>
<feature type="region of interest" description="Disordered" evidence="1">
    <location>
        <begin position="23"/>
        <end position="49"/>
    </location>
</feature>
<protein>
    <submittedName>
        <fullName evidence="3">Uncharacterized protein</fullName>
    </submittedName>
</protein>
<gene>
    <name evidence="3" type="ORF">GSOID_T00022640001</name>
</gene>
<keyword evidence="2" id="KW-0812">Transmembrane</keyword>
<dbReference type="EMBL" id="FN656013">
    <property type="protein sequence ID" value="CBY40621.1"/>
    <property type="molecule type" value="Genomic_DNA"/>
</dbReference>
<dbReference type="AlphaFoldDB" id="E4YYU3"/>
<name>E4YYU3_OIKDI</name>
<evidence type="ECO:0000313" key="3">
    <source>
        <dbReference type="EMBL" id="CBY40621.1"/>
    </source>
</evidence>
<reference evidence="3" key="1">
    <citation type="journal article" date="2010" name="Science">
        <title>Plasticity of animal genome architecture unmasked by rapid evolution of a pelagic tunicate.</title>
        <authorList>
            <person name="Denoeud F."/>
            <person name="Henriet S."/>
            <person name="Mungpakdee S."/>
            <person name="Aury J.M."/>
            <person name="Da Silva C."/>
            <person name="Brinkmann H."/>
            <person name="Mikhaleva J."/>
            <person name="Olsen L.C."/>
            <person name="Jubin C."/>
            <person name="Canestro C."/>
            <person name="Bouquet J.M."/>
            <person name="Danks G."/>
            <person name="Poulain J."/>
            <person name="Campsteijn C."/>
            <person name="Adamski M."/>
            <person name="Cross I."/>
            <person name="Yadetie F."/>
            <person name="Muffato M."/>
            <person name="Louis A."/>
            <person name="Butcher S."/>
            <person name="Tsagkogeorga G."/>
            <person name="Konrad A."/>
            <person name="Singh S."/>
            <person name="Jensen M.F."/>
            <person name="Cong E.H."/>
            <person name="Eikeseth-Otteraa H."/>
            <person name="Noel B."/>
            <person name="Anthouard V."/>
            <person name="Porcel B.M."/>
            <person name="Kachouri-Lafond R."/>
            <person name="Nishino A."/>
            <person name="Ugolini M."/>
            <person name="Chourrout P."/>
            <person name="Nishida H."/>
            <person name="Aasland R."/>
            <person name="Huzurbazar S."/>
            <person name="Westhof E."/>
            <person name="Delsuc F."/>
            <person name="Lehrach H."/>
            <person name="Reinhardt R."/>
            <person name="Weissenbach J."/>
            <person name="Roy S.W."/>
            <person name="Artiguenave F."/>
            <person name="Postlethwait J.H."/>
            <person name="Manak J.R."/>
            <person name="Thompson E.M."/>
            <person name="Jaillon O."/>
            <person name="Du Pasquier L."/>
            <person name="Boudinot P."/>
            <person name="Liberles D.A."/>
            <person name="Volff J.N."/>
            <person name="Philippe H."/>
            <person name="Lenhard B."/>
            <person name="Roest Crollius H."/>
            <person name="Wincker P."/>
            <person name="Chourrout D."/>
        </authorList>
    </citation>
    <scope>NUCLEOTIDE SEQUENCE [LARGE SCALE GENOMIC DNA]</scope>
</reference>
<dbReference type="Proteomes" id="UP000011014">
    <property type="component" value="Unassembled WGS sequence"/>
</dbReference>
<proteinExistence type="predicted"/>
<sequence length="126" mass="14790">MGKSVLRTREIDLSSKTATVRNRTFSPVRPRSVTMKSDQKLRVAPPVPRPRSTTFSLVAFQRVTEEIRMQCEEKREASERAARGECEQALRMIEKKNRRMKKFENAFANGFIFLKIINSWLLLRRF</sequence>
<feature type="transmembrane region" description="Helical" evidence="2">
    <location>
        <begin position="106"/>
        <end position="123"/>
    </location>
</feature>